<accession>A0A024GHK2</accession>
<evidence type="ECO:0000313" key="3">
    <source>
        <dbReference type="EMBL" id="CCI45966.1"/>
    </source>
</evidence>
<reference evidence="3 4" key="1">
    <citation type="submission" date="2012-05" db="EMBL/GenBank/DDBJ databases">
        <title>Recombination and specialization in a pathogen metapopulation.</title>
        <authorList>
            <person name="Gardiner A."/>
            <person name="Kemen E."/>
            <person name="Schultz-Larsen T."/>
            <person name="MacLean D."/>
            <person name="Van Oosterhout C."/>
            <person name="Jones J.D.G."/>
        </authorList>
    </citation>
    <scope>NUCLEOTIDE SEQUENCE [LARGE SCALE GENOMIC DNA]</scope>
    <source>
        <strain evidence="3 4">Ac Nc2</strain>
    </source>
</reference>
<comment type="caution">
    <text evidence="3">The sequence shown here is derived from an EMBL/GenBank/DDBJ whole genome shotgun (WGS) entry which is preliminary data.</text>
</comment>
<keyword evidence="2" id="KW-0732">Signal</keyword>
<evidence type="ECO:0000313" key="4">
    <source>
        <dbReference type="Proteomes" id="UP000053237"/>
    </source>
</evidence>
<gene>
    <name evidence="3" type="ORF">BN9_068760</name>
</gene>
<name>A0A024GHK2_9STRA</name>
<evidence type="ECO:0000256" key="2">
    <source>
        <dbReference type="SAM" id="SignalP"/>
    </source>
</evidence>
<feature type="chain" id="PRO_5001532483" description="RxLR effector protein" evidence="2">
    <location>
        <begin position="21"/>
        <end position="89"/>
    </location>
</feature>
<organism evidence="3 4">
    <name type="scientific">Albugo candida</name>
    <dbReference type="NCBI Taxonomy" id="65357"/>
    <lineage>
        <taxon>Eukaryota</taxon>
        <taxon>Sar</taxon>
        <taxon>Stramenopiles</taxon>
        <taxon>Oomycota</taxon>
        <taxon>Peronosporomycetes</taxon>
        <taxon>Albuginales</taxon>
        <taxon>Albuginaceae</taxon>
        <taxon>Albugo</taxon>
    </lineage>
</organism>
<evidence type="ECO:0008006" key="5">
    <source>
        <dbReference type="Google" id="ProtNLM"/>
    </source>
</evidence>
<keyword evidence="4" id="KW-1185">Reference proteome</keyword>
<feature type="signal peptide" evidence="2">
    <location>
        <begin position="1"/>
        <end position="20"/>
    </location>
</feature>
<protein>
    <recommendedName>
        <fullName evidence="5">RxLR effector protein</fullName>
    </recommendedName>
</protein>
<dbReference type="Proteomes" id="UP000053237">
    <property type="component" value="Unassembled WGS sequence"/>
</dbReference>
<evidence type="ECO:0000256" key="1">
    <source>
        <dbReference type="SAM" id="MobiDB-lite"/>
    </source>
</evidence>
<proteinExistence type="predicted"/>
<dbReference type="InParanoid" id="A0A024GHK2"/>
<dbReference type="AlphaFoldDB" id="A0A024GHK2"/>
<feature type="compositionally biased region" description="Low complexity" evidence="1">
    <location>
        <begin position="27"/>
        <end position="39"/>
    </location>
</feature>
<dbReference type="EMBL" id="CAIX01000113">
    <property type="protein sequence ID" value="CCI45966.1"/>
    <property type="molecule type" value="Genomic_DNA"/>
</dbReference>
<sequence>MRYQLFVCILLLASLPMLFADSDDGSESSSESVTSSSSNELDKSLGDYIHERRRRKKVQTIKRENFLKQSFECVKTASRILGKICVKGS</sequence>
<feature type="region of interest" description="Disordered" evidence="1">
    <location>
        <begin position="22"/>
        <end position="48"/>
    </location>
</feature>